<protein>
    <submittedName>
        <fullName evidence="8">Putative heavy metal efflux protein, CzcB</fullName>
    </submittedName>
</protein>
<dbReference type="NCBIfam" id="TIGR01730">
    <property type="entry name" value="RND_mfp"/>
    <property type="match status" value="1"/>
</dbReference>
<keyword evidence="2" id="KW-0813">Transport</keyword>
<dbReference type="Pfam" id="PF25919">
    <property type="entry name" value="BSH_CusB"/>
    <property type="match status" value="1"/>
</dbReference>
<dbReference type="GO" id="GO:0015679">
    <property type="term" value="P:plasma membrane copper ion transport"/>
    <property type="evidence" value="ECO:0007669"/>
    <property type="project" value="TreeGrafter"/>
</dbReference>
<dbReference type="SUPFAM" id="SSF111369">
    <property type="entry name" value="HlyD-like secretion proteins"/>
    <property type="match status" value="1"/>
</dbReference>
<dbReference type="GO" id="GO:0016020">
    <property type="term" value="C:membrane"/>
    <property type="evidence" value="ECO:0007669"/>
    <property type="project" value="InterPro"/>
</dbReference>
<name>B6ANL0_9BACT</name>
<evidence type="ECO:0000256" key="1">
    <source>
        <dbReference type="ARBA" id="ARBA00009477"/>
    </source>
</evidence>
<evidence type="ECO:0000259" key="5">
    <source>
        <dbReference type="Pfam" id="PF25919"/>
    </source>
</evidence>
<keyword evidence="4" id="KW-0406">Ion transport</keyword>
<dbReference type="InterPro" id="IPR058792">
    <property type="entry name" value="Beta-barrel_RND_2"/>
</dbReference>
<dbReference type="GO" id="GO:0060003">
    <property type="term" value="P:copper ion export"/>
    <property type="evidence" value="ECO:0007669"/>
    <property type="project" value="TreeGrafter"/>
</dbReference>
<dbReference type="FunFam" id="2.40.30.170:FF:000010">
    <property type="entry name" value="Efflux RND transporter periplasmic adaptor subunit"/>
    <property type="match status" value="1"/>
</dbReference>
<evidence type="ECO:0000313" key="8">
    <source>
        <dbReference type="EMBL" id="EDZ39033.1"/>
    </source>
</evidence>
<evidence type="ECO:0000256" key="2">
    <source>
        <dbReference type="ARBA" id="ARBA00022448"/>
    </source>
</evidence>
<dbReference type="InterPro" id="IPR058649">
    <property type="entry name" value="CzcB_C"/>
</dbReference>
<accession>B6ANL0</accession>
<proteinExistence type="inferred from homology"/>
<dbReference type="InterPro" id="IPR006143">
    <property type="entry name" value="RND_pump_MFP"/>
</dbReference>
<dbReference type="PANTHER" id="PTHR30097">
    <property type="entry name" value="CATION EFFLUX SYSTEM PROTEIN CUSB"/>
    <property type="match status" value="1"/>
</dbReference>
<dbReference type="InterPro" id="IPR058790">
    <property type="entry name" value="BSH_CusB"/>
</dbReference>
<evidence type="ECO:0000259" key="7">
    <source>
        <dbReference type="Pfam" id="PF25975"/>
    </source>
</evidence>
<evidence type="ECO:0000259" key="6">
    <source>
        <dbReference type="Pfam" id="PF25954"/>
    </source>
</evidence>
<dbReference type="InterPro" id="IPR051909">
    <property type="entry name" value="MFP_Cation_Efflux"/>
</dbReference>
<feature type="domain" description="CusB-like barrel-sandwich hybrid" evidence="5">
    <location>
        <begin position="129"/>
        <end position="252"/>
    </location>
</feature>
<dbReference type="GO" id="GO:0046914">
    <property type="term" value="F:transition metal ion binding"/>
    <property type="evidence" value="ECO:0007669"/>
    <property type="project" value="TreeGrafter"/>
</dbReference>
<comment type="similarity">
    <text evidence="1">Belongs to the membrane fusion protein (MFP) (TC 8.A.1) family.</text>
</comment>
<dbReference type="EMBL" id="DS995260">
    <property type="protein sequence ID" value="EDZ39033.1"/>
    <property type="molecule type" value="Genomic_DNA"/>
</dbReference>
<dbReference type="FunFam" id="2.40.420.20:FF:000003">
    <property type="entry name" value="Cation efflux system protein cusB"/>
    <property type="match status" value="1"/>
</dbReference>
<organism evidence="8">
    <name type="scientific">Leptospirillum sp. Group II '5-way CG'</name>
    <dbReference type="NCBI Taxonomy" id="419541"/>
    <lineage>
        <taxon>Bacteria</taxon>
        <taxon>Pseudomonadati</taxon>
        <taxon>Nitrospirota</taxon>
        <taxon>Nitrospiria</taxon>
        <taxon>Nitrospirales</taxon>
        <taxon>Nitrospiraceae</taxon>
        <taxon>Leptospirillum</taxon>
    </lineage>
</organism>
<dbReference type="GO" id="GO:0030288">
    <property type="term" value="C:outer membrane-bounded periplasmic space"/>
    <property type="evidence" value="ECO:0007669"/>
    <property type="project" value="TreeGrafter"/>
</dbReference>
<gene>
    <name evidence="8" type="ORF">CGL2_11276201</name>
</gene>
<reference evidence="8" key="2">
    <citation type="journal article" date="2008" name="PLoS Biol.">
        <title>Population genomic analysis of strain variation in Leptospirillum group II bacteria involved in acid mine drainage formation.</title>
        <authorList>
            <person name="Simmons S.L."/>
            <person name="Dibartolo G."/>
            <person name="Denef V.J."/>
            <person name="Goltsman D.S."/>
            <person name="Thelen M.P."/>
            <person name="Banfield J.F."/>
        </authorList>
    </citation>
    <scope>NUCLEOTIDE SEQUENCE [LARGE SCALE GENOMIC DNA]</scope>
</reference>
<reference evidence="8" key="1">
    <citation type="journal article" date="2004" name="Nature">
        <title>Community structure and metabolism through reconstruction of microbial genomes from the environment.</title>
        <authorList>
            <person name="Tyson G.W."/>
            <person name="Chapman J."/>
            <person name="Hugenholtz P."/>
            <person name="Allen E.E."/>
            <person name="Ram R.J."/>
            <person name="Richardson P.M."/>
            <person name="Solovyev V.V."/>
            <person name="Rubin E.M."/>
            <person name="Rokhsar D.S."/>
            <person name="Banfield J.F."/>
        </authorList>
    </citation>
    <scope>NUCLEOTIDE SEQUENCE [LARGE SCALE GENOMIC DNA]</scope>
</reference>
<dbReference type="AlphaFoldDB" id="B6ANL0"/>
<evidence type="ECO:0000256" key="3">
    <source>
        <dbReference type="ARBA" id="ARBA00022729"/>
    </source>
</evidence>
<dbReference type="Gene3D" id="2.40.420.20">
    <property type="match status" value="1"/>
</dbReference>
<keyword evidence="3" id="KW-0732">Signal</keyword>
<sequence length="419" mass="46084">MNNKNLVSISLALFLGMGIGAGALHWIGASKASTPKVVGKTGGESERKILYWRNPMNSSIHADHPMKDNMGMDYIPVYGGAASSSGKSVSVNSGIRQTLGIRVVPVVRRNFSKSIRTAATVTYDKHRIRVITARFSGWIRNLPVRSVGDLVRKGEIITWIYSPELASSEAEAIIALQSLNKNPSWEDNQKIWDAAKDRLHLLGVADSEINRLKQTGKSRSVIPVYSPYSGVVTSISAQVGGAISPEKSLMTLADPTRVWVDVFFTSPELAWVKDGDTVTLHLPYLASRRYKGRLRFINPEVEKTSRTIRARVVVQNPDGVLKAGMYLEAVLHPDPHPNALVIPREALIRTGKKTVVITEVGQGRFRPVRVTIGARSPHRVEVISGLREGERVVVSGQFLLDAESRFENVSDRMDEGGHP</sequence>
<dbReference type="PANTHER" id="PTHR30097:SF15">
    <property type="entry name" value="CATION EFFLUX SYSTEM PROTEIN CUSB"/>
    <property type="match status" value="1"/>
</dbReference>
<dbReference type="Pfam" id="PF25975">
    <property type="entry name" value="CzcB_C"/>
    <property type="match status" value="1"/>
</dbReference>
<dbReference type="GO" id="GO:0022857">
    <property type="term" value="F:transmembrane transporter activity"/>
    <property type="evidence" value="ECO:0007669"/>
    <property type="project" value="InterPro"/>
</dbReference>
<dbReference type="Pfam" id="PF25954">
    <property type="entry name" value="Beta-barrel_RND_2"/>
    <property type="match status" value="1"/>
</dbReference>
<feature type="domain" description="CzcB-like C-terminal circularly permuted SH3-like" evidence="7">
    <location>
        <begin position="341"/>
        <end position="400"/>
    </location>
</feature>
<feature type="domain" description="CusB-like beta-barrel" evidence="6">
    <location>
        <begin position="257"/>
        <end position="332"/>
    </location>
</feature>
<evidence type="ECO:0000256" key="4">
    <source>
        <dbReference type="ARBA" id="ARBA00023065"/>
    </source>
</evidence>
<dbReference type="Gene3D" id="2.40.30.170">
    <property type="match status" value="1"/>
</dbReference>